<reference evidence="2" key="1">
    <citation type="submission" date="2023-01" db="EMBL/GenBank/DDBJ databases">
        <authorList>
            <person name="Van Ghelder C."/>
            <person name="Rancurel C."/>
        </authorList>
    </citation>
    <scope>NUCLEOTIDE SEQUENCE</scope>
    <source>
        <strain evidence="2">CNCM I-4278</strain>
    </source>
</reference>
<feature type="compositionally biased region" description="Polar residues" evidence="1">
    <location>
        <begin position="126"/>
        <end position="135"/>
    </location>
</feature>
<proteinExistence type="predicted"/>
<feature type="compositionally biased region" description="Polar residues" evidence="1">
    <location>
        <begin position="96"/>
        <end position="111"/>
    </location>
</feature>
<accession>A0A9W4UNV0</accession>
<feature type="region of interest" description="Disordered" evidence="1">
    <location>
        <begin position="1"/>
        <end position="75"/>
    </location>
</feature>
<dbReference type="OrthoDB" id="5979581at2759"/>
<dbReference type="AlphaFoldDB" id="A0A9W4UNV0"/>
<feature type="region of interest" description="Disordered" evidence="1">
    <location>
        <begin position="96"/>
        <end position="155"/>
    </location>
</feature>
<gene>
    <name evidence="2" type="ORF">PDIGIT_LOCUS10777</name>
</gene>
<dbReference type="InterPro" id="IPR011009">
    <property type="entry name" value="Kinase-like_dom_sf"/>
</dbReference>
<comment type="caution">
    <text evidence="2">The sequence shown here is derived from an EMBL/GenBank/DDBJ whole genome shotgun (WGS) entry which is preliminary data.</text>
</comment>
<dbReference type="EMBL" id="CAOQHR010000007">
    <property type="protein sequence ID" value="CAI6337663.1"/>
    <property type="molecule type" value="Genomic_DNA"/>
</dbReference>
<feature type="compositionally biased region" description="Polar residues" evidence="1">
    <location>
        <begin position="53"/>
        <end position="63"/>
    </location>
</feature>
<evidence type="ECO:0008006" key="4">
    <source>
        <dbReference type="Google" id="ProtNLM"/>
    </source>
</evidence>
<protein>
    <recommendedName>
        <fullName evidence="4">Protein kinase domain-containing protein</fullName>
    </recommendedName>
</protein>
<evidence type="ECO:0000256" key="1">
    <source>
        <dbReference type="SAM" id="MobiDB-lite"/>
    </source>
</evidence>
<evidence type="ECO:0000313" key="2">
    <source>
        <dbReference type="EMBL" id="CAI6337663.1"/>
    </source>
</evidence>
<sequence length="594" mass="66223">MADPHQVSAPGVAVEDEDITMHDDDDLSSHTEGEREENDIANGSRGDRGVDSVSASPNISSEYANEHRRDSAGDVRTLIWTNGVDYRRRGVSIFSQPTLGSKSSRTLSPQEKASDTSPPPARGFESSVTVAQQEGENGALEMPSHAVEASSLPGGPFDTVRIKQYAAADEDEDTDYDYNEDYDPSCPPPPPRHLFRLIRKLGSTGTTATWLCLPDKLIDPKNDKSYNGREYTAKTVRMLGKAPAWKVRTPQDAEYIAQVVIVKTSVYPTALRREGELLEYLHSDEDTASSGAGRFRSQSYLGSYVMRQQLTGVDSSSWLCLRPQFGRPLNQFVGWCGQGMLPTWFIWHVFLSLLEALGIAHKKGIANNNVGLDNMALNMYPLHGPNVFREWPDVVLVDFSQATDLADEDAVNDVRNMLQMTRHLIEVYSNIAENLHQPARGMRGDSLATFYNHVVNLLEVNSDPDLTVWSLEAEWKSIAVAGRNSGPKRFPEHLMMYASNELVNPIGLEKAYALNLDLLEQTEMEERRARAKEMRVRQPVAFEKKKEMTGDGKTVIRALCVFKFARIKHLLGDAKLIRDYLELKKGWVGGSSSS</sequence>
<dbReference type="Proteomes" id="UP001152607">
    <property type="component" value="Unassembled WGS sequence"/>
</dbReference>
<feature type="compositionally biased region" description="Basic and acidic residues" evidence="1">
    <location>
        <begin position="64"/>
        <end position="73"/>
    </location>
</feature>
<dbReference type="SUPFAM" id="SSF56112">
    <property type="entry name" value="Protein kinase-like (PK-like)"/>
    <property type="match status" value="1"/>
</dbReference>
<organism evidence="2 3">
    <name type="scientific">Periconia digitata</name>
    <dbReference type="NCBI Taxonomy" id="1303443"/>
    <lineage>
        <taxon>Eukaryota</taxon>
        <taxon>Fungi</taxon>
        <taxon>Dikarya</taxon>
        <taxon>Ascomycota</taxon>
        <taxon>Pezizomycotina</taxon>
        <taxon>Dothideomycetes</taxon>
        <taxon>Pleosporomycetidae</taxon>
        <taxon>Pleosporales</taxon>
        <taxon>Massarineae</taxon>
        <taxon>Periconiaceae</taxon>
        <taxon>Periconia</taxon>
    </lineage>
</organism>
<feature type="compositionally biased region" description="Basic and acidic residues" evidence="1">
    <location>
        <begin position="19"/>
        <end position="33"/>
    </location>
</feature>
<keyword evidence="3" id="KW-1185">Reference proteome</keyword>
<name>A0A9W4UNV0_9PLEO</name>
<evidence type="ECO:0000313" key="3">
    <source>
        <dbReference type="Proteomes" id="UP001152607"/>
    </source>
</evidence>